<dbReference type="PANTHER" id="PTHR43133:SF8">
    <property type="entry name" value="RNA POLYMERASE SIGMA FACTOR HI_1459-RELATED"/>
    <property type="match status" value="1"/>
</dbReference>
<dbReference type="PANTHER" id="PTHR43133">
    <property type="entry name" value="RNA POLYMERASE ECF-TYPE SIGMA FACTO"/>
    <property type="match status" value="1"/>
</dbReference>
<dbReference type="RefSeq" id="WP_077022672.1">
    <property type="nucleotide sequence ID" value="NZ_CP017641.1"/>
</dbReference>
<sequence>MSLWPLTSASLLLQLRDGDDQKVWEEFLKLYRPAVFRFARRMGLQDADADDATQRVLQSVADTFHRRPPDLQRGRFRSWMAQVTRNAALKLIERDHRQRGSGKSEVLNLLQEVPTDDVTAEQTWQHEERLMLYRSAAAEVRANCTSTVWAAFEETTVHGRAVETVANELGVSVGVVYASRSRVLKRIRKAVHESGFT</sequence>
<dbReference type="InterPro" id="IPR013325">
    <property type="entry name" value="RNA_pol_sigma_r2"/>
</dbReference>
<evidence type="ECO:0000313" key="7">
    <source>
        <dbReference type="Proteomes" id="UP000187735"/>
    </source>
</evidence>
<dbReference type="NCBIfam" id="TIGR02937">
    <property type="entry name" value="sigma70-ECF"/>
    <property type="match status" value="1"/>
</dbReference>
<dbReference type="Gene3D" id="1.10.1740.10">
    <property type="match status" value="1"/>
</dbReference>
<organism evidence="6 7">
    <name type="scientific">Fuerstiella marisgermanici</name>
    <dbReference type="NCBI Taxonomy" id="1891926"/>
    <lineage>
        <taxon>Bacteria</taxon>
        <taxon>Pseudomonadati</taxon>
        <taxon>Planctomycetota</taxon>
        <taxon>Planctomycetia</taxon>
        <taxon>Planctomycetales</taxon>
        <taxon>Planctomycetaceae</taxon>
        <taxon>Fuerstiella</taxon>
    </lineage>
</organism>
<keyword evidence="4" id="KW-0804">Transcription</keyword>
<dbReference type="GO" id="GO:0016987">
    <property type="term" value="F:sigma factor activity"/>
    <property type="evidence" value="ECO:0007669"/>
    <property type="project" value="UniProtKB-KW"/>
</dbReference>
<evidence type="ECO:0000313" key="6">
    <source>
        <dbReference type="EMBL" id="APZ90831.1"/>
    </source>
</evidence>
<dbReference type="Proteomes" id="UP000187735">
    <property type="component" value="Chromosome"/>
</dbReference>
<feature type="domain" description="RNA polymerase sigma-70 region 2" evidence="5">
    <location>
        <begin position="29"/>
        <end position="97"/>
    </location>
</feature>
<protein>
    <submittedName>
        <fullName evidence="6">RNA polymerase sigma factor</fullName>
    </submittedName>
</protein>
<keyword evidence="7" id="KW-1185">Reference proteome</keyword>
<evidence type="ECO:0000256" key="4">
    <source>
        <dbReference type="ARBA" id="ARBA00023163"/>
    </source>
</evidence>
<gene>
    <name evidence="6" type="ORF">Fuma_00415</name>
</gene>
<dbReference type="GO" id="GO:0003677">
    <property type="term" value="F:DNA binding"/>
    <property type="evidence" value="ECO:0007669"/>
    <property type="project" value="UniProtKB-KW"/>
</dbReference>
<evidence type="ECO:0000256" key="3">
    <source>
        <dbReference type="ARBA" id="ARBA00023125"/>
    </source>
</evidence>
<dbReference type="OrthoDB" id="255903at2"/>
<keyword evidence="1" id="KW-0805">Transcription regulation</keyword>
<keyword evidence="3" id="KW-0238">DNA-binding</keyword>
<reference evidence="6 7" key="1">
    <citation type="journal article" date="2016" name="Front. Microbiol.">
        <title>Fuerstia marisgermanicae gen. nov., sp. nov., an Unusual Member of the Phylum Planctomycetes from the German Wadden Sea.</title>
        <authorList>
            <person name="Kohn T."/>
            <person name="Heuer A."/>
            <person name="Jogler M."/>
            <person name="Vollmers J."/>
            <person name="Boedeker C."/>
            <person name="Bunk B."/>
            <person name="Rast P."/>
            <person name="Borchert D."/>
            <person name="Glockner I."/>
            <person name="Freese H.M."/>
            <person name="Klenk H.P."/>
            <person name="Overmann J."/>
            <person name="Kaster A.K."/>
            <person name="Rohde M."/>
            <person name="Wiegand S."/>
            <person name="Jogler C."/>
        </authorList>
    </citation>
    <scope>NUCLEOTIDE SEQUENCE [LARGE SCALE GENOMIC DNA]</scope>
    <source>
        <strain evidence="6 7">NH11</strain>
    </source>
</reference>
<dbReference type="STRING" id="1891926.Fuma_00415"/>
<dbReference type="EMBL" id="CP017641">
    <property type="protein sequence ID" value="APZ90831.1"/>
    <property type="molecule type" value="Genomic_DNA"/>
</dbReference>
<proteinExistence type="predicted"/>
<dbReference type="SUPFAM" id="SSF88946">
    <property type="entry name" value="Sigma2 domain of RNA polymerase sigma factors"/>
    <property type="match status" value="1"/>
</dbReference>
<evidence type="ECO:0000256" key="1">
    <source>
        <dbReference type="ARBA" id="ARBA00023015"/>
    </source>
</evidence>
<evidence type="ECO:0000256" key="2">
    <source>
        <dbReference type="ARBA" id="ARBA00023082"/>
    </source>
</evidence>
<name>A0A1P8W9V6_9PLAN</name>
<dbReference type="InterPro" id="IPR007627">
    <property type="entry name" value="RNA_pol_sigma70_r2"/>
</dbReference>
<dbReference type="GO" id="GO:0006352">
    <property type="term" value="P:DNA-templated transcription initiation"/>
    <property type="evidence" value="ECO:0007669"/>
    <property type="project" value="InterPro"/>
</dbReference>
<dbReference type="Pfam" id="PF04542">
    <property type="entry name" value="Sigma70_r2"/>
    <property type="match status" value="1"/>
</dbReference>
<accession>A0A1P8W9V6</accession>
<dbReference type="KEGG" id="fmr:Fuma_00415"/>
<keyword evidence="2" id="KW-0731">Sigma factor</keyword>
<dbReference type="AlphaFoldDB" id="A0A1P8W9V6"/>
<evidence type="ECO:0000259" key="5">
    <source>
        <dbReference type="Pfam" id="PF04542"/>
    </source>
</evidence>
<dbReference type="InterPro" id="IPR014284">
    <property type="entry name" value="RNA_pol_sigma-70_dom"/>
</dbReference>
<dbReference type="InterPro" id="IPR039425">
    <property type="entry name" value="RNA_pol_sigma-70-like"/>
</dbReference>